<evidence type="ECO:0000313" key="2">
    <source>
        <dbReference type="EMBL" id="KAE9989706.1"/>
    </source>
</evidence>
<dbReference type="OrthoDB" id="5408144at2759"/>
<feature type="compositionally biased region" description="Polar residues" evidence="1">
    <location>
        <begin position="137"/>
        <end position="152"/>
    </location>
</feature>
<dbReference type="Proteomes" id="UP000490939">
    <property type="component" value="Unassembled WGS sequence"/>
</dbReference>
<feature type="compositionally biased region" description="Low complexity" evidence="1">
    <location>
        <begin position="17"/>
        <end position="34"/>
    </location>
</feature>
<accession>A0A8H3VKY2</accession>
<dbReference type="AlphaFoldDB" id="A0A8H3VKY2"/>
<organism evidence="2 3">
    <name type="scientific">Venturia inaequalis</name>
    <name type="common">Apple scab fungus</name>
    <dbReference type="NCBI Taxonomy" id="5025"/>
    <lineage>
        <taxon>Eukaryota</taxon>
        <taxon>Fungi</taxon>
        <taxon>Dikarya</taxon>
        <taxon>Ascomycota</taxon>
        <taxon>Pezizomycotina</taxon>
        <taxon>Dothideomycetes</taxon>
        <taxon>Pleosporomycetidae</taxon>
        <taxon>Venturiales</taxon>
        <taxon>Venturiaceae</taxon>
        <taxon>Venturia</taxon>
    </lineage>
</organism>
<feature type="compositionally biased region" description="Basic residues" evidence="1">
    <location>
        <begin position="1"/>
        <end position="16"/>
    </location>
</feature>
<feature type="region of interest" description="Disordered" evidence="1">
    <location>
        <begin position="1"/>
        <end position="165"/>
    </location>
</feature>
<reference evidence="2 3" key="1">
    <citation type="submission" date="2019-07" db="EMBL/GenBank/DDBJ databases">
        <title>Venturia inaequalis Genome Resource.</title>
        <authorList>
            <person name="Lichtner F.J."/>
        </authorList>
    </citation>
    <scope>NUCLEOTIDE SEQUENCE [LARGE SCALE GENOMIC DNA]</scope>
    <source>
        <strain evidence="2 3">DMI_063113</strain>
    </source>
</reference>
<name>A0A8H3VKY2_VENIN</name>
<comment type="caution">
    <text evidence="2">The sequence shown here is derived from an EMBL/GenBank/DDBJ whole genome shotgun (WGS) entry which is preliminary data.</text>
</comment>
<evidence type="ECO:0000313" key="3">
    <source>
        <dbReference type="Proteomes" id="UP000490939"/>
    </source>
</evidence>
<dbReference type="EMBL" id="WNWR01000172">
    <property type="protein sequence ID" value="KAE9989706.1"/>
    <property type="molecule type" value="Genomic_DNA"/>
</dbReference>
<sequence>MPFRAKLRKTFSRNSHRSSQSSADTSSSYGSSSSNNVDVYKPGEKIPQKYRRPVDKAHKAMLDSYRMDFGESSGSSSSRRRSFQSECSPMGSRMPSRRNSIEMPATRRAPVGRRGATFLELAVESGSDSDLTRAGLPNQSSTFLQGGSQDSTASRHDSPFTQEDLSQAMRKTYLAHAS</sequence>
<feature type="compositionally biased region" description="Basic and acidic residues" evidence="1">
    <location>
        <begin position="41"/>
        <end position="69"/>
    </location>
</feature>
<proteinExistence type="predicted"/>
<gene>
    <name evidence="2" type="ORF">EG327_002348</name>
</gene>
<protein>
    <submittedName>
        <fullName evidence="2">Uncharacterized protein</fullName>
    </submittedName>
</protein>
<keyword evidence="3" id="KW-1185">Reference proteome</keyword>
<evidence type="ECO:0000256" key="1">
    <source>
        <dbReference type="SAM" id="MobiDB-lite"/>
    </source>
</evidence>